<evidence type="ECO:0000313" key="2">
    <source>
        <dbReference type="Proteomes" id="UP001589818"/>
    </source>
</evidence>
<dbReference type="SUPFAM" id="SSF81301">
    <property type="entry name" value="Nucleotidyltransferase"/>
    <property type="match status" value="1"/>
</dbReference>
<dbReference type="InterPro" id="IPR039498">
    <property type="entry name" value="NTP_transf_5"/>
</dbReference>
<evidence type="ECO:0000313" key="1">
    <source>
        <dbReference type="EMBL" id="MFC0396050.1"/>
    </source>
</evidence>
<protein>
    <submittedName>
        <fullName evidence="1">Nucleotidyltransferase family protein</fullName>
    </submittedName>
</protein>
<dbReference type="RefSeq" id="WP_204817271.1">
    <property type="nucleotide sequence ID" value="NZ_JANHOF010000002.1"/>
</dbReference>
<gene>
    <name evidence="1" type="ORF">ACFFJ8_32340</name>
</gene>
<accession>A0ABV6JJF6</accession>
<reference evidence="1 2" key="1">
    <citation type="submission" date="2024-09" db="EMBL/GenBank/DDBJ databases">
        <authorList>
            <person name="Sun Q."/>
            <person name="Mori K."/>
        </authorList>
    </citation>
    <scope>NUCLEOTIDE SEQUENCE [LARGE SCALE GENOMIC DNA]</scope>
    <source>
        <strain evidence="1 2">CCM 4839</strain>
    </source>
</reference>
<dbReference type="Gene3D" id="3.30.460.40">
    <property type="match status" value="1"/>
</dbReference>
<organism evidence="1 2">
    <name type="scientific">Paenibacillus mendelii</name>
    <dbReference type="NCBI Taxonomy" id="206163"/>
    <lineage>
        <taxon>Bacteria</taxon>
        <taxon>Bacillati</taxon>
        <taxon>Bacillota</taxon>
        <taxon>Bacilli</taxon>
        <taxon>Bacillales</taxon>
        <taxon>Paenibacillaceae</taxon>
        <taxon>Paenibacillus</taxon>
    </lineage>
</organism>
<comment type="caution">
    <text evidence="1">The sequence shown here is derived from an EMBL/GenBank/DDBJ whole genome shotgun (WGS) entry which is preliminary data.</text>
</comment>
<dbReference type="Proteomes" id="UP001589818">
    <property type="component" value="Unassembled WGS sequence"/>
</dbReference>
<name>A0ABV6JJF6_9BACL</name>
<dbReference type="Pfam" id="PF14907">
    <property type="entry name" value="NTP_transf_5"/>
    <property type="match status" value="1"/>
</dbReference>
<dbReference type="InterPro" id="IPR043519">
    <property type="entry name" value="NT_sf"/>
</dbReference>
<proteinExistence type="predicted"/>
<sequence length="393" mass="46119">MRHDGIDLELLPSELKLLLSFMRSDYSEKEIQADLEQHADVNWDHFLQLSRHHRLVPFLNHRIKQLSLTGIPPYVMQSITHEYRKNTLHMLQLSGEMTDVSKQLNGRGIRSIMLKGPVVAVDLYGSLSHRTSSDLDVLVHLDDLDRVQMVLEGIGYVKEDNLLSVLNDWKWRHHHVAYYHPAKRVKLEIHWRLNPGPSKEPAFNELWERRRLSTISTDPVHLLGREDLFLFLVSHGARHGWSRLRWLLDINQISQQELDMDLFKRLLQNNHFLHTAGQALYLTSELLHTPLSDSMKELTEGSRSRKLAHDAMFYIGQMINLHSEPLPVEVANYHKKHLFALMSMQQKALFLLSCLFPYPMDTQTLPLPKSLHVLYFPLRPFLWAWRKTRRHGY</sequence>
<keyword evidence="2" id="KW-1185">Reference proteome</keyword>
<dbReference type="EMBL" id="JBHLVF010000047">
    <property type="protein sequence ID" value="MFC0396050.1"/>
    <property type="molecule type" value="Genomic_DNA"/>
</dbReference>